<dbReference type="GO" id="GO:0016491">
    <property type="term" value="F:oxidoreductase activity"/>
    <property type="evidence" value="ECO:0007669"/>
    <property type="project" value="InterPro"/>
</dbReference>
<dbReference type="InterPro" id="IPR023210">
    <property type="entry name" value="NADP_OxRdtase_dom"/>
</dbReference>
<proteinExistence type="predicted"/>
<feature type="domain" description="NADP-dependent oxidoreductase" evidence="1">
    <location>
        <begin position="15"/>
        <end position="281"/>
    </location>
</feature>
<protein>
    <submittedName>
        <fullName evidence="2">Aldo/keto reductase</fullName>
    </submittedName>
</protein>
<evidence type="ECO:0000259" key="1">
    <source>
        <dbReference type="Pfam" id="PF00248"/>
    </source>
</evidence>
<dbReference type="GO" id="GO:0005829">
    <property type="term" value="C:cytosol"/>
    <property type="evidence" value="ECO:0007669"/>
    <property type="project" value="TreeGrafter"/>
</dbReference>
<accession>A0A5C1NC90</accession>
<dbReference type="PANTHER" id="PTHR43364">
    <property type="entry name" value="NADH-SPECIFIC METHYLGLYOXAL REDUCTASE-RELATED"/>
    <property type="match status" value="1"/>
</dbReference>
<dbReference type="Gene3D" id="3.20.20.100">
    <property type="entry name" value="NADP-dependent oxidoreductase domain"/>
    <property type="match status" value="1"/>
</dbReference>
<organism evidence="2 3">
    <name type="scientific">Halomonas binhaiensis</name>
    <dbReference type="NCBI Taxonomy" id="2562282"/>
    <lineage>
        <taxon>Bacteria</taxon>
        <taxon>Pseudomonadati</taxon>
        <taxon>Pseudomonadota</taxon>
        <taxon>Gammaproteobacteria</taxon>
        <taxon>Oceanospirillales</taxon>
        <taxon>Halomonadaceae</taxon>
        <taxon>Halomonas</taxon>
    </lineage>
</organism>
<name>A0A5C1NC90_9GAMM</name>
<evidence type="ECO:0000313" key="3">
    <source>
        <dbReference type="Proteomes" id="UP000324285"/>
    </source>
</evidence>
<dbReference type="InterPro" id="IPR036812">
    <property type="entry name" value="NAD(P)_OxRdtase_dom_sf"/>
</dbReference>
<dbReference type="RefSeq" id="WP_149283752.1">
    <property type="nucleotide sequence ID" value="NZ_CP038437.2"/>
</dbReference>
<dbReference type="PANTHER" id="PTHR43364:SF1">
    <property type="entry name" value="OXIDOREDUCTASE YDHF"/>
    <property type="match status" value="1"/>
</dbReference>
<reference evidence="2" key="1">
    <citation type="submission" date="2021-02" db="EMBL/GenBank/DDBJ databases">
        <title>Strain Y2R2, a novel species of the genus Halomonas.</title>
        <authorList>
            <person name="Huang H."/>
        </authorList>
    </citation>
    <scope>NUCLEOTIDE SEQUENCE</scope>
    <source>
        <strain evidence="2">Y2R2</strain>
    </source>
</reference>
<dbReference type="InterPro" id="IPR050523">
    <property type="entry name" value="AKR_Detox_Biosynth"/>
</dbReference>
<dbReference type="AlphaFoldDB" id="A0A5C1NC90"/>
<dbReference type="InterPro" id="IPR020471">
    <property type="entry name" value="AKR"/>
</dbReference>
<dbReference type="PRINTS" id="PR00069">
    <property type="entry name" value="ALDKETRDTASE"/>
</dbReference>
<gene>
    <name evidence="2" type="ORF">E4T21_04040</name>
</gene>
<keyword evidence="3" id="KW-1185">Reference proteome</keyword>
<dbReference type="SUPFAM" id="SSF51430">
    <property type="entry name" value="NAD(P)-linked oxidoreductase"/>
    <property type="match status" value="1"/>
</dbReference>
<dbReference type="OrthoDB" id="9768793at2"/>
<dbReference type="Proteomes" id="UP000324285">
    <property type="component" value="Chromosome"/>
</dbReference>
<evidence type="ECO:0000313" key="2">
    <source>
        <dbReference type="EMBL" id="QEM80814.1"/>
    </source>
</evidence>
<sequence length="294" mass="31979">MSVEAVQPSFDVPFALGMMNLAEDTELTRPENLANWIEARLDEGLHWFDHADIYGDRRCETLFGEALKHRPQLAGRVHVVTKTGIITPQRDSSMPGIKHYNCTAAYVNEAIDAALQRLGIEHIDHFLIHRPDPLMNAEETAQALDSAIRAGKIGSAGISNFLPETWRRLQAAMQHRLGAHQLQLSLSHSVPLFDGLFDALVGDGQIPMAWSPLGGGQCLSGSLGATLANMAGERSVSPAGLALAWLRALPGQPLPVIGSLKTSRIQQLTQDANHVIDRSSWFALLEAARGHEVA</sequence>
<dbReference type="EMBL" id="CP038437">
    <property type="protein sequence ID" value="QEM80814.1"/>
    <property type="molecule type" value="Genomic_DNA"/>
</dbReference>
<dbReference type="Pfam" id="PF00248">
    <property type="entry name" value="Aldo_ket_red"/>
    <property type="match status" value="1"/>
</dbReference>
<dbReference type="KEGG" id="hbh:E4T21_04040"/>